<dbReference type="GO" id="GO:0020037">
    <property type="term" value="F:heme binding"/>
    <property type="evidence" value="ECO:0007669"/>
    <property type="project" value="InterPro"/>
</dbReference>
<dbReference type="KEGG" id="lsx:H8B22_09260"/>
<evidence type="ECO:0000256" key="2">
    <source>
        <dbReference type="ARBA" id="ARBA00023004"/>
    </source>
</evidence>
<dbReference type="InterPro" id="IPR009056">
    <property type="entry name" value="Cyt_c-like_dom"/>
</dbReference>
<dbReference type="Proteomes" id="UP000516018">
    <property type="component" value="Chromosome"/>
</dbReference>
<dbReference type="GO" id="GO:0046872">
    <property type="term" value="F:metal ion binding"/>
    <property type="evidence" value="ECO:0007669"/>
    <property type="project" value="UniProtKB-KW"/>
</dbReference>
<dbReference type="GO" id="GO:0009055">
    <property type="term" value="F:electron transfer activity"/>
    <property type="evidence" value="ECO:0007669"/>
    <property type="project" value="InterPro"/>
</dbReference>
<name>A0A7H0G1K5_9GAMM</name>
<proteinExistence type="predicted"/>
<protein>
    <recommendedName>
        <fullName evidence="4">Cytochrome c domain-containing protein</fullName>
    </recommendedName>
</protein>
<keyword evidence="3" id="KW-0349">Heme</keyword>
<accession>A0A7H0G1K5</accession>
<gene>
    <name evidence="5" type="ORF">H8B22_09260</name>
</gene>
<evidence type="ECO:0000259" key="4">
    <source>
        <dbReference type="PROSITE" id="PS51007"/>
    </source>
</evidence>
<evidence type="ECO:0000256" key="1">
    <source>
        <dbReference type="ARBA" id="ARBA00022723"/>
    </source>
</evidence>
<evidence type="ECO:0000313" key="6">
    <source>
        <dbReference type="Proteomes" id="UP000516018"/>
    </source>
</evidence>
<keyword evidence="2 3" id="KW-0408">Iron</keyword>
<organism evidence="5 6">
    <name type="scientific">Agrilutibacter terrestris</name>
    <dbReference type="NCBI Taxonomy" id="2865112"/>
    <lineage>
        <taxon>Bacteria</taxon>
        <taxon>Pseudomonadati</taxon>
        <taxon>Pseudomonadota</taxon>
        <taxon>Gammaproteobacteria</taxon>
        <taxon>Lysobacterales</taxon>
        <taxon>Lysobacteraceae</taxon>
        <taxon>Agrilutibacter</taxon>
    </lineage>
</organism>
<reference evidence="5 6" key="1">
    <citation type="submission" date="2020-08" db="EMBL/GenBank/DDBJ databases">
        <title>Lysobacter sp. II4 sp. nov., isolated from soil.</title>
        <authorList>
            <person name="Woo C.Y."/>
            <person name="Kim J."/>
        </authorList>
    </citation>
    <scope>NUCLEOTIDE SEQUENCE [LARGE SCALE GENOMIC DNA]</scope>
    <source>
        <strain evidence="5 6">II4</strain>
    </source>
</reference>
<dbReference type="EMBL" id="CP060820">
    <property type="protein sequence ID" value="QNP42171.1"/>
    <property type="molecule type" value="Genomic_DNA"/>
</dbReference>
<keyword evidence="6" id="KW-1185">Reference proteome</keyword>
<evidence type="ECO:0000313" key="5">
    <source>
        <dbReference type="EMBL" id="QNP42171.1"/>
    </source>
</evidence>
<dbReference type="SUPFAM" id="SSF48695">
    <property type="entry name" value="Multiheme cytochromes"/>
    <property type="match status" value="1"/>
</dbReference>
<feature type="domain" description="Cytochrome c" evidence="4">
    <location>
        <begin position="18"/>
        <end position="179"/>
    </location>
</feature>
<dbReference type="InterPro" id="IPR036280">
    <property type="entry name" value="Multihaem_cyt_sf"/>
</dbReference>
<keyword evidence="1 3" id="KW-0479">Metal-binding</keyword>
<dbReference type="AlphaFoldDB" id="A0A7H0G1K5"/>
<sequence>MLCAVLALAGCDTQAAPERQQAGKAAFATVHAVFQHPRCANCHIPGNSPLVTDVGVPHPMGIVRGPEGHGAAGLPCASCHGDRNSPASYGPHAPPGAPHWGLPPPSHKMAWIGLSPKDTCAMIKDRKRNGNRDLPALLKHVSEDKLVLWGWEPGGKRTPVPMPHAELVAAFKTWVDAGGPCPDA</sequence>
<evidence type="ECO:0000256" key="3">
    <source>
        <dbReference type="PROSITE-ProRule" id="PRU00433"/>
    </source>
</evidence>
<dbReference type="PROSITE" id="PS51007">
    <property type="entry name" value="CYTC"/>
    <property type="match status" value="1"/>
</dbReference>